<organism evidence="5 6">
    <name type="scientific">Cupriavidus metallidurans</name>
    <dbReference type="NCBI Taxonomy" id="119219"/>
    <lineage>
        <taxon>Bacteria</taxon>
        <taxon>Pseudomonadati</taxon>
        <taxon>Pseudomonadota</taxon>
        <taxon>Betaproteobacteria</taxon>
        <taxon>Burkholderiales</taxon>
        <taxon>Burkholderiaceae</taxon>
        <taxon>Cupriavidus</taxon>
    </lineage>
</organism>
<dbReference type="SMART" id="SM00421">
    <property type="entry name" value="HTH_LUXR"/>
    <property type="match status" value="1"/>
</dbReference>
<dbReference type="AlphaFoldDB" id="A0A482J365"/>
<dbReference type="PANTHER" id="PTHR44688">
    <property type="entry name" value="DNA-BINDING TRANSCRIPTIONAL ACTIVATOR DEVR_DOSR"/>
    <property type="match status" value="1"/>
</dbReference>
<gene>
    <name evidence="5" type="ORF">DDF84_030755</name>
</gene>
<dbReference type="GO" id="GO:0006355">
    <property type="term" value="P:regulation of DNA-templated transcription"/>
    <property type="evidence" value="ECO:0007669"/>
    <property type="project" value="InterPro"/>
</dbReference>
<proteinExistence type="predicted"/>
<dbReference type="InterPro" id="IPR000792">
    <property type="entry name" value="Tscrpt_reg_LuxR_C"/>
</dbReference>
<dbReference type="GO" id="GO:0003677">
    <property type="term" value="F:DNA binding"/>
    <property type="evidence" value="ECO:0007669"/>
    <property type="project" value="UniProtKB-KW"/>
</dbReference>
<dbReference type="PRINTS" id="PR00038">
    <property type="entry name" value="HTHLUXR"/>
</dbReference>
<dbReference type="Pfam" id="PF00196">
    <property type="entry name" value="GerE"/>
    <property type="match status" value="1"/>
</dbReference>
<dbReference type="Gene3D" id="1.10.10.10">
    <property type="entry name" value="Winged helix-like DNA-binding domain superfamily/Winged helix DNA-binding domain"/>
    <property type="match status" value="1"/>
</dbReference>
<dbReference type="InterPro" id="IPR016032">
    <property type="entry name" value="Sig_transdc_resp-reg_C-effctor"/>
</dbReference>
<evidence type="ECO:0000256" key="3">
    <source>
        <dbReference type="ARBA" id="ARBA00023163"/>
    </source>
</evidence>
<evidence type="ECO:0000256" key="2">
    <source>
        <dbReference type="ARBA" id="ARBA00023125"/>
    </source>
</evidence>
<dbReference type="SUPFAM" id="SSF46894">
    <property type="entry name" value="C-terminal effector domain of the bipartite response regulators"/>
    <property type="match status" value="1"/>
</dbReference>
<keyword evidence="1" id="KW-0805">Transcription regulation</keyword>
<protein>
    <submittedName>
        <fullName evidence="5">Response regulator transcription factor</fullName>
    </submittedName>
</protein>
<dbReference type="RefSeq" id="WP_008641518.1">
    <property type="nucleotide sequence ID" value="NZ_CP037901.1"/>
</dbReference>
<dbReference type="InterPro" id="IPR036388">
    <property type="entry name" value="WH-like_DNA-bd_sf"/>
</dbReference>
<evidence type="ECO:0000313" key="6">
    <source>
        <dbReference type="Proteomes" id="UP000253772"/>
    </source>
</evidence>
<evidence type="ECO:0000313" key="5">
    <source>
        <dbReference type="EMBL" id="QBP13919.1"/>
    </source>
</evidence>
<keyword evidence="3" id="KW-0804">Transcription</keyword>
<keyword evidence="2" id="KW-0238">DNA-binding</keyword>
<name>A0A482J365_9BURK</name>
<dbReference type="OrthoDB" id="1806906at2"/>
<evidence type="ECO:0000256" key="1">
    <source>
        <dbReference type="ARBA" id="ARBA00023015"/>
    </source>
</evidence>
<dbReference type="EMBL" id="CP037901">
    <property type="protein sequence ID" value="QBP13919.1"/>
    <property type="molecule type" value="Genomic_DNA"/>
</dbReference>
<sequence>MRATVVEFRPLVGLGIQRILNRIADVDDSSVITPRPETPCSLHGTELLVLGALPRGANIDMHQLLETASAVRCVLFLAHGGEVQWMPPNPFAPLLSWLPEHASAVEIECALRALIACAQAGIHALAPTLPIAPATPIAVPTPVGVHGSTRVPAYICEARLLRLTLRQYEVLVLLSRGLSVKSISRQLRISVPTVKSHTLQLYRRLAAKNKSEAVFMAREKGAALATVSSDP</sequence>
<dbReference type="PROSITE" id="PS50043">
    <property type="entry name" value="HTH_LUXR_2"/>
    <property type="match status" value="1"/>
</dbReference>
<dbReference type="Proteomes" id="UP000253772">
    <property type="component" value="Chromosome c2"/>
</dbReference>
<dbReference type="PANTHER" id="PTHR44688:SF16">
    <property type="entry name" value="DNA-BINDING TRANSCRIPTIONAL ACTIVATOR DEVR_DOSR"/>
    <property type="match status" value="1"/>
</dbReference>
<accession>A0A482J365</accession>
<reference evidence="5 6" key="1">
    <citation type="submission" date="2019-03" db="EMBL/GenBank/DDBJ databases">
        <title>Comparative insights into the high quality Complete genome sequence of highly metal resistant Cupriavidus metallidurans strain BS1 isolated from a gold-copper mine.</title>
        <authorList>
            <person name="Mazhar H.S."/>
            <person name="Rensing C."/>
        </authorList>
    </citation>
    <scope>NUCLEOTIDE SEQUENCE [LARGE SCALE GENOMIC DNA]</scope>
    <source>
        <strain evidence="5 6">BS1</strain>
    </source>
</reference>
<feature type="domain" description="HTH luxR-type" evidence="4">
    <location>
        <begin position="156"/>
        <end position="221"/>
    </location>
</feature>
<dbReference type="CDD" id="cd06170">
    <property type="entry name" value="LuxR_C_like"/>
    <property type="match status" value="1"/>
</dbReference>
<evidence type="ECO:0000259" key="4">
    <source>
        <dbReference type="PROSITE" id="PS50043"/>
    </source>
</evidence>